<protein>
    <submittedName>
        <fullName evidence="2">Uncharacterized protein</fullName>
    </submittedName>
</protein>
<dbReference type="Proteomes" id="UP001220324">
    <property type="component" value="Unassembled WGS sequence"/>
</dbReference>
<keyword evidence="3" id="KW-1185">Reference proteome</keyword>
<sequence>MQISSKGELHQSQIYIQAIFVNKLFEHLDKAKAQFERKRVGWKQKILGSLEACYAKLSEYYERTDRMRGHIYPICTMLSPDSRFQFFLSDDWSDAKELRDQYREAFQDALLPTDYMQGHIYAVCTMLSPDNRFQFFLSDDWADAKELRDQYRVAFRDALTPIQERLTSASAQGPQGPSPGSTTRSFLHNLVRTQKAYSKVTPGPVMDELTQYLDGNDVDVEELSDTEEQGDRPESVSEDLIDVDDEVEDNDATIRFTTAPSQVRTSGRKRKHVDDELYEHY</sequence>
<gene>
    <name evidence="2" type="ORF">N7494_005380</name>
</gene>
<evidence type="ECO:0000313" key="3">
    <source>
        <dbReference type="Proteomes" id="UP001220324"/>
    </source>
</evidence>
<evidence type="ECO:0000313" key="2">
    <source>
        <dbReference type="EMBL" id="KAJ5544101.1"/>
    </source>
</evidence>
<comment type="caution">
    <text evidence="2">The sequence shown here is derived from an EMBL/GenBank/DDBJ whole genome shotgun (WGS) entry which is preliminary data.</text>
</comment>
<reference evidence="2 3" key="1">
    <citation type="journal article" date="2023" name="IMA Fungus">
        <title>Comparative genomic study of the Penicillium genus elucidates a diverse pangenome and 15 lateral gene transfer events.</title>
        <authorList>
            <person name="Petersen C."/>
            <person name="Sorensen T."/>
            <person name="Nielsen M.R."/>
            <person name="Sondergaard T.E."/>
            <person name="Sorensen J.L."/>
            <person name="Fitzpatrick D.A."/>
            <person name="Frisvad J.C."/>
            <person name="Nielsen K.L."/>
        </authorList>
    </citation>
    <scope>NUCLEOTIDE SEQUENCE [LARGE SCALE GENOMIC DNA]</scope>
    <source>
        <strain evidence="2 3">IBT 35679</strain>
    </source>
</reference>
<dbReference type="AlphaFoldDB" id="A0AAD6CXV4"/>
<accession>A0AAD6CXV4</accession>
<evidence type="ECO:0000256" key="1">
    <source>
        <dbReference type="SAM" id="MobiDB-lite"/>
    </source>
</evidence>
<dbReference type="EMBL" id="JAQIZZ010000004">
    <property type="protein sequence ID" value="KAJ5544101.1"/>
    <property type="molecule type" value="Genomic_DNA"/>
</dbReference>
<proteinExistence type="predicted"/>
<feature type="region of interest" description="Disordered" evidence="1">
    <location>
        <begin position="258"/>
        <end position="281"/>
    </location>
</feature>
<feature type="compositionally biased region" description="Basic and acidic residues" evidence="1">
    <location>
        <begin position="272"/>
        <end position="281"/>
    </location>
</feature>
<organism evidence="2 3">
    <name type="scientific">Penicillium frequentans</name>
    <dbReference type="NCBI Taxonomy" id="3151616"/>
    <lineage>
        <taxon>Eukaryota</taxon>
        <taxon>Fungi</taxon>
        <taxon>Dikarya</taxon>
        <taxon>Ascomycota</taxon>
        <taxon>Pezizomycotina</taxon>
        <taxon>Eurotiomycetes</taxon>
        <taxon>Eurotiomycetidae</taxon>
        <taxon>Eurotiales</taxon>
        <taxon>Aspergillaceae</taxon>
        <taxon>Penicillium</taxon>
    </lineage>
</organism>
<name>A0AAD6CXV4_9EURO</name>